<evidence type="ECO:0000256" key="3">
    <source>
        <dbReference type="ARBA" id="ARBA00022475"/>
    </source>
</evidence>
<proteinExistence type="inferred from homology"/>
<feature type="transmembrane region" description="Helical" evidence="7">
    <location>
        <begin position="110"/>
        <end position="127"/>
    </location>
</feature>
<evidence type="ECO:0000256" key="2">
    <source>
        <dbReference type="ARBA" id="ARBA00008017"/>
    </source>
</evidence>
<dbReference type="InterPro" id="IPR052702">
    <property type="entry name" value="MscS-like_channel"/>
</dbReference>
<sequence>MESDSDIPDTEQLTEGFQTALAAMADRLGEQLSSVSALYQVGAIAAALVLGWLFAQPTRKSVAARKAAAVNSAVARFFENLSLLIPLALGAAFLWAAIAIFNGLGQPISLMRIVASLLTAWVGIRLVSSLVSDPFAARVFALFAWTAAALNILHLLAPTIAFLDGLKLPPGGENAVSAFDVLWAIALAAILLWSANFASRIIQGRLNSSSKLTPSVRGLLGQLIQISLVSGAILLALSVAKVNLTGLAVLTGAIGVGIGFGLQSIFSNFIAGIIILLEKTLKVGDFVDLESGITGEVREINVRSTLVTTNDNVDILVPNAEFITNRVTNWTLREVNRRIRVPFGVAYGTDKELVKKAALEAAEKVPFTLKNNAKRAPDVWLVGFGDSSLDFELVVWLTDDAVKRPAKVHAAYNWELETALGKYGIAIPFPQRDLHIIPRKED</sequence>
<accession>A0ABW1KW77</accession>
<comment type="caution">
    <text evidence="10">The sequence shown here is derived from an EMBL/GenBank/DDBJ whole genome shotgun (WGS) entry which is preliminary data.</text>
</comment>
<evidence type="ECO:0000313" key="10">
    <source>
        <dbReference type="EMBL" id="MFC6034911.1"/>
    </source>
</evidence>
<evidence type="ECO:0000256" key="1">
    <source>
        <dbReference type="ARBA" id="ARBA00004651"/>
    </source>
</evidence>
<evidence type="ECO:0000256" key="4">
    <source>
        <dbReference type="ARBA" id="ARBA00022692"/>
    </source>
</evidence>
<keyword evidence="3" id="KW-1003">Cell membrane</keyword>
<dbReference type="InterPro" id="IPR010920">
    <property type="entry name" value="LSM_dom_sf"/>
</dbReference>
<comment type="similarity">
    <text evidence="2">Belongs to the MscS (TC 1.A.23) family.</text>
</comment>
<evidence type="ECO:0000256" key="5">
    <source>
        <dbReference type="ARBA" id="ARBA00022989"/>
    </source>
</evidence>
<feature type="transmembrane region" description="Helical" evidence="7">
    <location>
        <begin position="219"/>
        <end position="240"/>
    </location>
</feature>
<name>A0ABW1KW77_9PROT</name>
<gene>
    <name evidence="10" type="ORF">ACFMB1_05110</name>
</gene>
<dbReference type="SUPFAM" id="SSF82689">
    <property type="entry name" value="Mechanosensitive channel protein MscS (YggB), C-terminal domain"/>
    <property type="match status" value="1"/>
</dbReference>
<reference evidence="10 11" key="1">
    <citation type="submission" date="2024-09" db="EMBL/GenBank/DDBJ databases">
        <authorList>
            <person name="Zhang Z.-H."/>
        </authorList>
    </citation>
    <scope>NUCLEOTIDE SEQUENCE [LARGE SCALE GENOMIC DNA]</scope>
    <source>
        <strain evidence="10 11">HHTR114</strain>
    </source>
</reference>
<evidence type="ECO:0000259" key="8">
    <source>
        <dbReference type="Pfam" id="PF00924"/>
    </source>
</evidence>
<dbReference type="Gene3D" id="1.10.287.1260">
    <property type="match status" value="1"/>
</dbReference>
<dbReference type="Proteomes" id="UP001596116">
    <property type="component" value="Unassembled WGS sequence"/>
</dbReference>
<feature type="transmembrane region" description="Helical" evidence="7">
    <location>
        <begin position="81"/>
        <end position="104"/>
    </location>
</feature>
<evidence type="ECO:0000256" key="7">
    <source>
        <dbReference type="SAM" id="Phobius"/>
    </source>
</evidence>
<organism evidence="10 11">
    <name type="scientific">Hyphococcus aureus</name>
    <dbReference type="NCBI Taxonomy" id="2666033"/>
    <lineage>
        <taxon>Bacteria</taxon>
        <taxon>Pseudomonadati</taxon>
        <taxon>Pseudomonadota</taxon>
        <taxon>Alphaproteobacteria</taxon>
        <taxon>Parvularculales</taxon>
        <taxon>Parvularculaceae</taxon>
        <taxon>Hyphococcus</taxon>
    </lineage>
</organism>
<keyword evidence="5 7" id="KW-1133">Transmembrane helix</keyword>
<feature type="transmembrane region" description="Helical" evidence="7">
    <location>
        <begin position="37"/>
        <end position="55"/>
    </location>
</feature>
<dbReference type="InterPro" id="IPR049278">
    <property type="entry name" value="MS_channel_C"/>
</dbReference>
<feature type="transmembrane region" description="Helical" evidence="7">
    <location>
        <begin position="181"/>
        <end position="198"/>
    </location>
</feature>
<dbReference type="Pfam" id="PF21082">
    <property type="entry name" value="MS_channel_3rd"/>
    <property type="match status" value="1"/>
</dbReference>
<dbReference type="PANTHER" id="PTHR30347:SF1">
    <property type="entry name" value="MECHANOSENSITIVE CHANNEL MSCK"/>
    <property type="match status" value="1"/>
</dbReference>
<dbReference type="Pfam" id="PF00924">
    <property type="entry name" value="MS_channel_2nd"/>
    <property type="match status" value="1"/>
</dbReference>
<dbReference type="RefSeq" id="WP_379879754.1">
    <property type="nucleotide sequence ID" value="NZ_JBHPON010000001.1"/>
</dbReference>
<dbReference type="SUPFAM" id="SSF82861">
    <property type="entry name" value="Mechanosensitive channel protein MscS (YggB), transmembrane region"/>
    <property type="match status" value="1"/>
</dbReference>
<evidence type="ECO:0000256" key="6">
    <source>
        <dbReference type="ARBA" id="ARBA00023136"/>
    </source>
</evidence>
<keyword evidence="4 7" id="KW-0812">Transmembrane</keyword>
<dbReference type="Gene3D" id="2.30.30.60">
    <property type="match status" value="1"/>
</dbReference>
<evidence type="ECO:0000259" key="9">
    <source>
        <dbReference type="Pfam" id="PF21082"/>
    </source>
</evidence>
<dbReference type="EMBL" id="JBHPON010000001">
    <property type="protein sequence ID" value="MFC6034911.1"/>
    <property type="molecule type" value="Genomic_DNA"/>
</dbReference>
<evidence type="ECO:0000313" key="11">
    <source>
        <dbReference type="Proteomes" id="UP001596116"/>
    </source>
</evidence>
<keyword evidence="11" id="KW-1185">Reference proteome</keyword>
<dbReference type="InterPro" id="IPR011014">
    <property type="entry name" value="MscS_channel_TM-2"/>
</dbReference>
<dbReference type="InterPro" id="IPR023408">
    <property type="entry name" value="MscS_beta-dom_sf"/>
</dbReference>
<dbReference type="InterPro" id="IPR006685">
    <property type="entry name" value="MscS_channel_2nd"/>
</dbReference>
<feature type="transmembrane region" description="Helical" evidence="7">
    <location>
        <begin position="246"/>
        <end position="277"/>
    </location>
</feature>
<dbReference type="Gene3D" id="3.30.70.100">
    <property type="match status" value="1"/>
</dbReference>
<protein>
    <submittedName>
        <fullName evidence="10">Mechanosensitive ion channel family protein</fullName>
    </submittedName>
</protein>
<feature type="domain" description="Mechanosensitive ion channel MscS C-terminal" evidence="9">
    <location>
        <begin position="339"/>
        <end position="427"/>
    </location>
</feature>
<comment type="subcellular location">
    <subcellularLocation>
        <location evidence="1">Cell membrane</location>
        <topology evidence="1">Multi-pass membrane protein</topology>
    </subcellularLocation>
</comment>
<feature type="domain" description="Mechanosensitive ion channel MscS" evidence="8">
    <location>
        <begin position="265"/>
        <end position="331"/>
    </location>
</feature>
<dbReference type="SUPFAM" id="SSF50182">
    <property type="entry name" value="Sm-like ribonucleoproteins"/>
    <property type="match status" value="1"/>
</dbReference>
<feature type="transmembrane region" description="Helical" evidence="7">
    <location>
        <begin position="139"/>
        <end position="161"/>
    </location>
</feature>
<keyword evidence="6 7" id="KW-0472">Membrane</keyword>
<dbReference type="InterPro" id="IPR011066">
    <property type="entry name" value="MscS_channel_C_sf"/>
</dbReference>
<dbReference type="PANTHER" id="PTHR30347">
    <property type="entry name" value="POTASSIUM CHANNEL RELATED"/>
    <property type="match status" value="1"/>
</dbReference>